<evidence type="ECO:0000313" key="2">
    <source>
        <dbReference type="Proteomes" id="UP000483078"/>
    </source>
</evidence>
<dbReference type="EMBL" id="VENJ01000011">
    <property type="protein sequence ID" value="MTJ04824.1"/>
    <property type="molecule type" value="Genomic_DNA"/>
</dbReference>
<reference evidence="1 2" key="1">
    <citation type="submission" date="2019-06" db="EMBL/GenBank/DDBJ databases">
        <title>Enrichment of Autotrophic Halophilic Microorganisms from Red Sea Brine Pool Using Microbial Electrosynthesis System.</title>
        <authorList>
            <person name="Alqahtani M.F."/>
            <person name="Bajracharya S."/>
            <person name="Katuri K.P."/>
            <person name="Ali M."/>
            <person name="Saikaly P.E."/>
        </authorList>
    </citation>
    <scope>NUCLEOTIDE SEQUENCE [LARGE SCALE GENOMIC DNA]</scope>
    <source>
        <strain evidence="1">MES6</strain>
    </source>
</reference>
<dbReference type="Proteomes" id="UP000483078">
    <property type="component" value="Unassembled WGS sequence"/>
</dbReference>
<accession>A0A7C9HB79</accession>
<evidence type="ECO:0000313" key="1">
    <source>
        <dbReference type="EMBL" id="MTJ04824.1"/>
    </source>
</evidence>
<protein>
    <submittedName>
        <fullName evidence="1">Uncharacterized protein</fullName>
    </submittedName>
</protein>
<organism evidence="1 2">
    <name type="scientific">Sediminimonas qiaohouensis</name>
    <dbReference type="NCBI Taxonomy" id="552061"/>
    <lineage>
        <taxon>Bacteria</taxon>
        <taxon>Pseudomonadati</taxon>
        <taxon>Pseudomonadota</taxon>
        <taxon>Alphaproteobacteria</taxon>
        <taxon>Rhodobacterales</taxon>
        <taxon>Roseobacteraceae</taxon>
        <taxon>Sediminimonas</taxon>
    </lineage>
</organism>
<comment type="caution">
    <text evidence="1">The sequence shown here is derived from an EMBL/GenBank/DDBJ whole genome shotgun (WGS) entry which is preliminary data.</text>
</comment>
<gene>
    <name evidence="1" type="ORF">FH759_09060</name>
</gene>
<sequence length="212" mass="23348">MTPDEIETLFTRRDGSYGFARWGRPIVPVVFGVEDDTLRVIKGAIEAVVTLAGHKMAETDPELGANLMIFFLREWSELEEVPNLDRLVPDLGPLVARLKEAEANQYRAFRFDEDGAIQAAFVFLRMDSHLSDLPAQDLALGQAAQVMLSWSESAFAARAPLARAGEQTVLRPDLADLIRAAYDPALPASANDRAHALRLYARMQAAPQGNAE</sequence>
<dbReference type="RefSeq" id="WP_273249548.1">
    <property type="nucleotide sequence ID" value="NZ_VENJ01000011.1"/>
</dbReference>
<proteinExistence type="predicted"/>
<name>A0A7C9HB79_9RHOB</name>
<dbReference type="AlphaFoldDB" id="A0A7C9HB79"/>